<gene>
    <name evidence="5" type="primary">rpmI</name>
    <name evidence="7" type="ORF">CO007_05260</name>
</gene>
<dbReference type="SUPFAM" id="SSF143034">
    <property type="entry name" value="L35p-like"/>
    <property type="match status" value="1"/>
</dbReference>
<comment type="similarity">
    <text evidence="1 5 6">Belongs to the bacterial ribosomal protein bL35 family.</text>
</comment>
<reference evidence="8" key="1">
    <citation type="submission" date="2017-09" db="EMBL/GenBank/DDBJ databases">
        <title>Depth-based differentiation of microbial function through sediment-hosted aquifers and enrichment of novel symbionts in the deep terrestrial subsurface.</title>
        <authorList>
            <person name="Probst A.J."/>
            <person name="Ladd B."/>
            <person name="Jarett J.K."/>
            <person name="Geller-Mcgrath D.E."/>
            <person name="Sieber C.M.K."/>
            <person name="Emerson J.B."/>
            <person name="Anantharaman K."/>
            <person name="Thomas B.C."/>
            <person name="Malmstrom R."/>
            <person name="Stieglmeier M."/>
            <person name="Klingl A."/>
            <person name="Woyke T."/>
            <person name="Ryan C.M."/>
            <person name="Banfield J.F."/>
        </authorList>
    </citation>
    <scope>NUCLEOTIDE SEQUENCE [LARGE SCALE GENOMIC DNA]</scope>
</reference>
<accession>A0A2M8GLA0</accession>
<evidence type="ECO:0000256" key="6">
    <source>
        <dbReference type="RuleBase" id="RU000568"/>
    </source>
</evidence>
<evidence type="ECO:0000256" key="5">
    <source>
        <dbReference type="HAMAP-Rule" id="MF_00514"/>
    </source>
</evidence>
<dbReference type="InterPro" id="IPR021137">
    <property type="entry name" value="Ribosomal_bL35-like"/>
</dbReference>
<evidence type="ECO:0000256" key="2">
    <source>
        <dbReference type="ARBA" id="ARBA00022980"/>
    </source>
</evidence>
<evidence type="ECO:0000256" key="4">
    <source>
        <dbReference type="ARBA" id="ARBA00071664"/>
    </source>
</evidence>
<dbReference type="FunFam" id="4.10.410.60:FF:000001">
    <property type="entry name" value="50S ribosomal protein L35"/>
    <property type="match status" value="1"/>
</dbReference>
<dbReference type="EMBL" id="PFQK01000090">
    <property type="protein sequence ID" value="PJC81333.1"/>
    <property type="molecule type" value="Genomic_DNA"/>
</dbReference>
<evidence type="ECO:0000313" key="7">
    <source>
        <dbReference type="EMBL" id="PJC81333.1"/>
    </source>
</evidence>
<dbReference type="PRINTS" id="PR00064">
    <property type="entry name" value="RIBOSOMALL35"/>
</dbReference>
<dbReference type="AlphaFoldDB" id="A0A2M8GLA0"/>
<dbReference type="InterPro" id="IPR001706">
    <property type="entry name" value="Ribosomal_bL35"/>
</dbReference>
<dbReference type="Proteomes" id="UP000229370">
    <property type="component" value="Unassembled WGS sequence"/>
</dbReference>
<keyword evidence="3 5" id="KW-0687">Ribonucleoprotein</keyword>
<keyword evidence="2 5" id="KW-0689">Ribosomal protein</keyword>
<dbReference type="InterPro" id="IPR037229">
    <property type="entry name" value="Ribosomal_bL35_sf"/>
</dbReference>
<dbReference type="NCBIfam" id="TIGR00001">
    <property type="entry name" value="rpmI_bact"/>
    <property type="match status" value="1"/>
</dbReference>
<dbReference type="GO" id="GO:0005840">
    <property type="term" value="C:ribosome"/>
    <property type="evidence" value="ECO:0007669"/>
    <property type="project" value="UniProtKB-KW"/>
</dbReference>
<dbReference type="Gene3D" id="4.10.410.60">
    <property type="match status" value="1"/>
</dbReference>
<dbReference type="PROSITE" id="PS00936">
    <property type="entry name" value="RIBOSOMAL_L35"/>
    <property type="match status" value="1"/>
</dbReference>
<sequence length="64" mass="7791">MPKQKTHKSAVKRFKMTKGGKILHRSQYLRHLRSKKSKRRIRQLKLMKTVEGRYKKKIKKMLGR</sequence>
<dbReference type="GO" id="GO:1990904">
    <property type="term" value="C:ribonucleoprotein complex"/>
    <property type="evidence" value="ECO:0007669"/>
    <property type="project" value="UniProtKB-KW"/>
</dbReference>
<dbReference type="GO" id="GO:0003735">
    <property type="term" value="F:structural constituent of ribosome"/>
    <property type="evidence" value="ECO:0007669"/>
    <property type="project" value="InterPro"/>
</dbReference>
<evidence type="ECO:0000256" key="1">
    <source>
        <dbReference type="ARBA" id="ARBA00006598"/>
    </source>
</evidence>
<comment type="caution">
    <text evidence="7">The sequence shown here is derived from an EMBL/GenBank/DDBJ whole genome shotgun (WGS) entry which is preliminary data.</text>
</comment>
<evidence type="ECO:0000313" key="8">
    <source>
        <dbReference type="Proteomes" id="UP000229370"/>
    </source>
</evidence>
<dbReference type="InterPro" id="IPR018265">
    <property type="entry name" value="Ribosomal_bL35_CS"/>
</dbReference>
<protein>
    <recommendedName>
        <fullName evidence="4 5">Large ribosomal subunit protein bL35</fullName>
    </recommendedName>
</protein>
<dbReference type="Pfam" id="PF01632">
    <property type="entry name" value="Ribosomal_L35p"/>
    <property type="match status" value="1"/>
</dbReference>
<name>A0A2M8GLA0_9BACT</name>
<evidence type="ECO:0000256" key="3">
    <source>
        <dbReference type="ARBA" id="ARBA00023274"/>
    </source>
</evidence>
<organism evidence="7 8">
    <name type="scientific">Candidatus Roizmanbacteria bacterium CG_4_8_14_3_um_filter_36_10</name>
    <dbReference type="NCBI Taxonomy" id="1974834"/>
    <lineage>
        <taxon>Bacteria</taxon>
        <taxon>Candidatus Roizmaniibacteriota</taxon>
    </lineage>
</organism>
<dbReference type="GO" id="GO:0006412">
    <property type="term" value="P:translation"/>
    <property type="evidence" value="ECO:0007669"/>
    <property type="project" value="UniProtKB-UniRule"/>
</dbReference>
<proteinExistence type="inferred from homology"/>
<dbReference type="HAMAP" id="MF_00514">
    <property type="entry name" value="Ribosomal_bL35"/>
    <property type="match status" value="1"/>
</dbReference>